<dbReference type="SMART" id="SM00264">
    <property type="entry name" value="BAG"/>
    <property type="match status" value="1"/>
</dbReference>
<dbReference type="InterPro" id="IPR036533">
    <property type="entry name" value="BAG_dom_sf"/>
</dbReference>
<evidence type="ECO:0000256" key="1">
    <source>
        <dbReference type="ARBA" id="ARBA00023186"/>
    </source>
</evidence>
<dbReference type="PROSITE" id="PS51035">
    <property type="entry name" value="BAG"/>
    <property type="match status" value="1"/>
</dbReference>
<name>A0A6J1EKU8_CUCMO</name>
<dbReference type="KEGG" id="cmos:111434218"/>
<dbReference type="InterPro" id="IPR003103">
    <property type="entry name" value="BAG_domain"/>
</dbReference>
<dbReference type="CDD" id="cd23767">
    <property type="entry name" value="IQCD"/>
    <property type="match status" value="1"/>
</dbReference>
<keyword evidence="1" id="KW-0143">Chaperone</keyword>
<evidence type="ECO:0000259" key="2">
    <source>
        <dbReference type="PROSITE" id="PS51035"/>
    </source>
</evidence>
<feature type="domain" description="BAG" evidence="2">
    <location>
        <begin position="66"/>
        <end position="143"/>
    </location>
</feature>
<evidence type="ECO:0000313" key="4">
    <source>
        <dbReference type="RefSeq" id="XP_022927383.1"/>
    </source>
</evidence>
<accession>A0A6J1EKU8</accession>
<dbReference type="Gene3D" id="1.20.58.120">
    <property type="entry name" value="BAG domain"/>
    <property type="match status" value="1"/>
</dbReference>
<dbReference type="RefSeq" id="XP_022927383.1">
    <property type="nucleotide sequence ID" value="XM_023071615.1"/>
</dbReference>
<evidence type="ECO:0000313" key="3">
    <source>
        <dbReference type="Proteomes" id="UP000504609"/>
    </source>
</evidence>
<dbReference type="InterPro" id="IPR040400">
    <property type="entry name" value="BAG5/6/7/8"/>
</dbReference>
<dbReference type="SUPFAM" id="SSF63491">
    <property type="entry name" value="BAG domain"/>
    <property type="match status" value="1"/>
</dbReference>
<dbReference type="PROSITE" id="PS50096">
    <property type="entry name" value="IQ"/>
    <property type="match status" value="1"/>
</dbReference>
<organism evidence="3 4">
    <name type="scientific">Cucurbita moschata</name>
    <name type="common">Winter crookneck squash</name>
    <name type="synonym">Cucurbita pepo var. moschata</name>
    <dbReference type="NCBI Taxonomy" id="3662"/>
    <lineage>
        <taxon>Eukaryota</taxon>
        <taxon>Viridiplantae</taxon>
        <taxon>Streptophyta</taxon>
        <taxon>Embryophyta</taxon>
        <taxon>Tracheophyta</taxon>
        <taxon>Spermatophyta</taxon>
        <taxon>Magnoliopsida</taxon>
        <taxon>eudicotyledons</taxon>
        <taxon>Gunneridae</taxon>
        <taxon>Pentapetalae</taxon>
        <taxon>rosids</taxon>
        <taxon>fabids</taxon>
        <taxon>Cucurbitales</taxon>
        <taxon>Cucurbitaceae</taxon>
        <taxon>Cucurbiteae</taxon>
        <taxon>Cucurbita</taxon>
    </lineage>
</organism>
<reference evidence="4" key="1">
    <citation type="submission" date="2025-08" db="UniProtKB">
        <authorList>
            <consortium name="RefSeq"/>
        </authorList>
    </citation>
    <scope>IDENTIFICATION</scope>
    <source>
        <tissue evidence="4">Young leaves</tissue>
    </source>
</reference>
<dbReference type="PANTHER" id="PTHR33322:SF8">
    <property type="entry name" value="BAG FAMILY MOLECULAR CHAPERONE REGULATOR 5, MITOCHONDRIAL"/>
    <property type="match status" value="1"/>
</dbReference>
<dbReference type="GO" id="GO:0006457">
    <property type="term" value="P:protein folding"/>
    <property type="evidence" value="ECO:0007669"/>
    <property type="project" value="TreeGrafter"/>
</dbReference>
<dbReference type="Proteomes" id="UP000504609">
    <property type="component" value="Unplaced"/>
</dbReference>
<dbReference type="Pfam" id="PF02179">
    <property type="entry name" value="BAG"/>
    <property type="match status" value="1"/>
</dbReference>
<gene>
    <name evidence="4" type="primary">LOC111434218</name>
</gene>
<dbReference type="GO" id="GO:0051087">
    <property type="term" value="F:protein-folding chaperone binding"/>
    <property type="evidence" value="ECO:0007669"/>
    <property type="project" value="InterPro"/>
</dbReference>
<protein>
    <submittedName>
        <fullName evidence="4">BAG family molecular chaperone regulator 5, mitochondrial</fullName>
    </submittedName>
</protein>
<sequence length="201" mass="22637">MNPTSFYYATATATAFSYSSHIHHSTPPNSTPLLLQPSPSPSLQSSAAAKIQAAYRSHRIRSLYKTIAAVDREADQIQALIQRQETVDAVRSNDLEKLRMNEALMSILLRLDSVPGIDPAVREARRKVSRRIVGLQEILDAVSEAKVDFNGWDCDGFVRNWDETMAEMEAEVCRERGGDEMERFCAQYLGFRCFQRFLSGS</sequence>
<dbReference type="GeneID" id="111434218"/>
<dbReference type="GO" id="GO:0009506">
    <property type="term" value="C:plasmodesma"/>
    <property type="evidence" value="ECO:0007669"/>
    <property type="project" value="TreeGrafter"/>
</dbReference>
<keyword evidence="3" id="KW-1185">Reference proteome</keyword>
<dbReference type="PANTHER" id="PTHR33322">
    <property type="entry name" value="BAG DOMAIN CONTAINING PROTEIN, EXPRESSED"/>
    <property type="match status" value="1"/>
</dbReference>
<dbReference type="AlphaFoldDB" id="A0A6J1EKU8"/>
<proteinExistence type="predicted"/>